<evidence type="ECO:0008006" key="12">
    <source>
        <dbReference type="Google" id="ProtNLM"/>
    </source>
</evidence>
<keyword evidence="5 7" id="KW-0175">Coiled coil</keyword>
<dbReference type="GO" id="GO:0000301">
    <property type="term" value="P:retrograde transport, vesicle recycling within Golgi"/>
    <property type="evidence" value="ECO:0007669"/>
    <property type="project" value="TreeGrafter"/>
</dbReference>
<feature type="compositionally biased region" description="Low complexity" evidence="8">
    <location>
        <begin position="69"/>
        <end position="78"/>
    </location>
</feature>
<reference evidence="10" key="1">
    <citation type="journal article" date="2022" name="Front. Genet.">
        <title>Chromosome-Scale Assembly of the Dendrobium nobile Genome Provides Insights Into the Molecular Mechanism of the Biosynthesis of the Medicinal Active Ingredient of Dendrobium.</title>
        <authorList>
            <person name="Xu Q."/>
            <person name="Niu S.-C."/>
            <person name="Li K.-L."/>
            <person name="Zheng P.-J."/>
            <person name="Zhang X.-J."/>
            <person name="Jia Y."/>
            <person name="Liu Y."/>
            <person name="Niu Y.-X."/>
            <person name="Yu L.-H."/>
            <person name="Chen D.-F."/>
            <person name="Zhang G.-Q."/>
        </authorList>
    </citation>
    <scope>NUCLEOTIDE SEQUENCE</scope>
    <source>
        <tissue evidence="10">Leaf</tissue>
    </source>
</reference>
<feature type="coiled-coil region" evidence="7">
    <location>
        <begin position="562"/>
        <end position="589"/>
    </location>
</feature>
<keyword evidence="4" id="KW-0333">Golgi apparatus</keyword>
<dbReference type="PANTHER" id="PTHR13815">
    <property type="entry name" value="GOLGIN-84"/>
    <property type="match status" value="1"/>
</dbReference>
<feature type="transmembrane region" description="Helical" evidence="9">
    <location>
        <begin position="631"/>
        <end position="651"/>
    </location>
</feature>
<comment type="caution">
    <text evidence="10">The sequence shown here is derived from an EMBL/GenBank/DDBJ whole genome shotgun (WGS) entry which is preliminary data.</text>
</comment>
<evidence type="ECO:0000256" key="8">
    <source>
        <dbReference type="SAM" id="MobiDB-lite"/>
    </source>
</evidence>
<feature type="region of interest" description="Disordered" evidence="8">
    <location>
        <begin position="164"/>
        <end position="190"/>
    </location>
</feature>
<dbReference type="Proteomes" id="UP000829196">
    <property type="component" value="Unassembled WGS sequence"/>
</dbReference>
<accession>A0A8T3BAP6</accession>
<gene>
    <name evidence="10" type="ORF">KFK09_014073</name>
</gene>
<evidence type="ECO:0000313" key="11">
    <source>
        <dbReference type="Proteomes" id="UP000829196"/>
    </source>
</evidence>
<evidence type="ECO:0000256" key="7">
    <source>
        <dbReference type="SAM" id="Coils"/>
    </source>
</evidence>
<dbReference type="AlphaFoldDB" id="A0A8T3BAP6"/>
<evidence type="ECO:0000256" key="6">
    <source>
        <dbReference type="ARBA" id="ARBA00023136"/>
    </source>
</evidence>
<organism evidence="10 11">
    <name type="scientific">Dendrobium nobile</name>
    <name type="common">Orchid</name>
    <dbReference type="NCBI Taxonomy" id="94219"/>
    <lineage>
        <taxon>Eukaryota</taxon>
        <taxon>Viridiplantae</taxon>
        <taxon>Streptophyta</taxon>
        <taxon>Embryophyta</taxon>
        <taxon>Tracheophyta</taxon>
        <taxon>Spermatophyta</taxon>
        <taxon>Magnoliopsida</taxon>
        <taxon>Liliopsida</taxon>
        <taxon>Asparagales</taxon>
        <taxon>Orchidaceae</taxon>
        <taxon>Epidendroideae</taxon>
        <taxon>Malaxideae</taxon>
        <taxon>Dendrobiinae</taxon>
        <taxon>Dendrobium</taxon>
    </lineage>
</organism>
<name>A0A8T3BAP6_DENNO</name>
<evidence type="ECO:0000256" key="2">
    <source>
        <dbReference type="ARBA" id="ARBA00022692"/>
    </source>
</evidence>
<feature type="coiled-coil region" evidence="7">
    <location>
        <begin position="285"/>
        <end position="415"/>
    </location>
</feature>
<keyword evidence="3 9" id="KW-1133">Transmembrane helix</keyword>
<evidence type="ECO:0000256" key="9">
    <source>
        <dbReference type="SAM" id="Phobius"/>
    </source>
</evidence>
<evidence type="ECO:0000256" key="4">
    <source>
        <dbReference type="ARBA" id="ARBA00023034"/>
    </source>
</evidence>
<evidence type="ECO:0000256" key="1">
    <source>
        <dbReference type="ARBA" id="ARBA00004194"/>
    </source>
</evidence>
<feature type="compositionally biased region" description="Basic residues" evidence="8">
    <location>
        <begin position="46"/>
        <end position="60"/>
    </location>
</feature>
<dbReference type="GO" id="GO:0031985">
    <property type="term" value="C:Golgi cisterna"/>
    <property type="evidence" value="ECO:0007669"/>
    <property type="project" value="TreeGrafter"/>
</dbReference>
<feature type="coiled-coil region" evidence="7">
    <location>
        <begin position="439"/>
        <end position="532"/>
    </location>
</feature>
<dbReference type="Pfam" id="PF09787">
    <property type="entry name" value="Golgin_A5"/>
    <property type="match status" value="1"/>
</dbReference>
<evidence type="ECO:0000256" key="3">
    <source>
        <dbReference type="ARBA" id="ARBA00022989"/>
    </source>
</evidence>
<dbReference type="OrthoDB" id="248903at2759"/>
<dbReference type="GO" id="GO:0007030">
    <property type="term" value="P:Golgi organization"/>
    <property type="evidence" value="ECO:0007669"/>
    <property type="project" value="InterPro"/>
</dbReference>
<sequence>MASWLKAAEDLLEVVDRRAKLVVSELSEEQSDLQASASNEWEVKAKKLKSKAKGPPRKTVGKSGKSASAEQEQTAQAELNSKVDRVDHLGNGSAPEVSAKHTSEASLEVLSDTSKDVEISNAASSGVPESLEVENETNEVKEVPTIENNVELAYSTTNDTSLVANSEEDVPERTSSSLLKGEGPENANGNHPADTVFKGSAAVVDTHLAFNDVSRERQTAQKHVISNGQEKESFPEESPMTNQQVENKTGSALMKVQDQIDEAQGLLKTAVSSGHSKEARLAKVCAGLSSRLQEYKSENAQLEELLVAERELSSSYEARIKQLQQNLSAVKAEAARAETNMTEALAAKNTEIESLVGTVDTLKKQVSTSEGKLVSLQANMEALMRSRELTESRMIQALREELATVEHRAEAERAAHNATKWCLFGIAAVEREVELEHRAVEASNALARIQVECASLTQELQEMEACSRRGQKKPSEENIQILQIQAWQEEVERARQCQREAENKISSMEAELQKMRVEMAGMKRDADHYSRQEHMELEKRYRELTDLLYHKQTQLEAMASEKAAAEFQIEKEIKRLQEAQVEAERSRASRRSTAFWEEDTDIKALEYLQRAAILLDSGAVKATRFLWRYPVARVLLLFYLVFVHLFLMYLLHRLQAQAEDFSREVAASMGLANSVLP</sequence>
<feature type="region of interest" description="Disordered" evidence="8">
    <location>
        <begin position="27"/>
        <end position="108"/>
    </location>
</feature>
<proteinExistence type="predicted"/>
<dbReference type="InterPro" id="IPR019177">
    <property type="entry name" value="Golgin_subfamily_A_member_5"/>
</dbReference>
<dbReference type="GO" id="GO:0000139">
    <property type="term" value="C:Golgi membrane"/>
    <property type="evidence" value="ECO:0007669"/>
    <property type="project" value="UniProtKB-SubCell"/>
</dbReference>
<protein>
    <recommendedName>
        <fullName evidence="12">Golgin-84</fullName>
    </recommendedName>
</protein>
<keyword evidence="11" id="KW-1185">Reference proteome</keyword>
<comment type="subcellular location">
    <subcellularLocation>
        <location evidence="1">Golgi apparatus membrane</location>
        <topology evidence="1">Single-pass membrane protein</topology>
    </subcellularLocation>
</comment>
<evidence type="ECO:0000256" key="5">
    <source>
        <dbReference type="ARBA" id="ARBA00023054"/>
    </source>
</evidence>
<dbReference type="EMBL" id="JAGYWB010000010">
    <property type="protein sequence ID" value="KAI0507945.1"/>
    <property type="molecule type" value="Genomic_DNA"/>
</dbReference>
<evidence type="ECO:0000313" key="10">
    <source>
        <dbReference type="EMBL" id="KAI0507945.1"/>
    </source>
</evidence>
<dbReference type="Gene3D" id="1.10.287.1490">
    <property type="match status" value="1"/>
</dbReference>
<keyword evidence="6 9" id="KW-0472">Membrane</keyword>
<keyword evidence="2 9" id="KW-0812">Transmembrane</keyword>
<dbReference type="SMR" id="A0A8T3BAP6"/>
<dbReference type="PANTHER" id="PTHR13815:SF7">
    <property type="entry name" value="GOLGIN SUBFAMILY A MEMBER 5"/>
    <property type="match status" value="1"/>
</dbReference>